<accession>A0A328VD27</accession>
<dbReference type="OrthoDB" id="307631at2"/>
<keyword evidence="1" id="KW-0328">Glycosyltransferase</keyword>
<protein>
    <recommendedName>
        <fullName evidence="3">Phosphoribosyltransferase domain-containing protein</fullName>
    </recommendedName>
</protein>
<dbReference type="InterPro" id="IPR000836">
    <property type="entry name" value="PRTase_dom"/>
</dbReference>
<feature type="domain" description="Phosphoribosyltransferase" evidence="3">
    <location>
        <begin position="20"/>
        <end position="142"/>
    </location>
</feature>
<comment type="caution">
    <text evidence="4">The sequence shown here is derived from an EMBL/GenBank/DDBJ whole genome shotgun (WGS) entry which is preliminary data.</text>
</comment>
<organism evidence="4 5">
    <name type="scientific">Thermogemmatispora tikiterensis</name>
    <dbReference type="NCBI Taxonomy" id="1825093"/>
    <lineage>
        <taxon>Bacteria</taxon>
        <taxon>Bacillati</taxon>
        <taxon>Chloroflexota</taxon>
        <taxon>Ktedonobacteria</taxon>
        <taxon>Thermogemmatisporales</taxon>
        <taxon>Thermogemmatisporaceae</taxon>
        <taxon>Thermogemmatispora</taxon>
    </lineage>
</organism>
<reference evidence="4 5" key="1">
    <citation type="submission" date="2016-08" db="EMBL/GenBank/DDBJ databases">
        <title>Analysis of Carbohydrate Active Enzymes in Thermogemmatispora T81 Reveals Carbohydrate Degradation Ability.</title>
        <authorList>
            <person name="Tomazini A."/>
            <person name="Lal S."/>
            <person name="Stott M."/>
            <person name="Henrissat B."/>
            <person name="Polikarpov I."/>
            <person name="Sparling R."/>
            <person name="Levin D.B."/>
        </authorList>
    </citation>
    <scope>NUCLEOTIDE SEQUENCE [LARGE SCALE GENOMIC DNA]</scope>
    <source>
        <strain evidence="4 5">T81</strain>
    </source>
</reference>
<keyword evidence="5" id="KW-1185">Reference proteome</keyword>
<dbReference type="PANTHER" id="PTHR43363:SF1">
    <property type="entry name" value="HYPOXANTHINE-GUANINE PHOSPHORIBOSYLTRANSFERASE"/>
    <property type="match status" value="1"/>
</dbReference>
<dbReference type="Proteomes" id="UP000248706">
    <property type="component" value="Unassembled WGS sequence"/>
</dbReference>
<dbReference type="Pfam" id="PF00156">
    <property type="entry name" value="Pribosyltran"/>
    <property type="match status" value="1"/>
</dbReference>
<keyword evidence="2" id="KW-0808">Transferase</keyword>
<evidence type="ECO:0000313" key="4">
    <source>
        <dbReference type="EMBL" id="RAQ94759.1"/>
    </source>
</evidence>
<evidence type="ECO:0000313" key="5">
    <source>
        <dbReference type="Proteomes" id="UP000248706"/>
    </source>
</evidence>
<dbReference type="CDD" id="cd06223">
    <property type="entry name" value="PRTases_typeI"/>
    <property type="match status" value="1"/>
</dbReference>
<sequence length="181" mass="20099">MIRSYDYVHRRGVRFLSWEEIASLGRKLCESLAREQIEAVVGIARAGLFPATLVACALRLDLYPVRVSRRLQDEVRFPSPVWHVPLVPDVSGKRLAVVDEIADSGETLALVAEQARALGALHVVTAALVSHSWAKPQPTCVALQTDELVIFPWDQQVLIDGRWQLHPEMASAIEAQQEADS</sequence>
<dbReference type="PANTHER" id="PTHR43363">
    <property type="entry name" value="HYPOXANTHINE PHOSPHORIBOSYLTRANSFERASE"/>
    <property type="match status" value="1"/>
</dbReference>
<evidence type="ECO:0000256" key="1">
    <source>
        <dbReference type="ARBA" id="ARBA00022676"/>
    </source>
</evidence>
<dbReference type="RefSeq" id="WP_112426913.1">
    <property type="nucleotide sequence ID" value="NZ_MCIF01000002.1"/>
</dbReference>
<dbReference type="SUPFAM" id="SSF53271">
    <property type="entry name" value="PRTase-like"/>
    <property type="match status" value="1"/>
</dbReference>
<dbReference type="InterPro" id="IPR029057">
    <property type="entry name" value="PRTase-like"/>
</dbReference>
<evidence type="ECO:0000256" key="2">
    <source>
        <dbReference type="ARBA" id="ARBA00022679"/>
    </source>
</evidence>
<dbReference type="EMBL" id="MCIF01000002">
    <property type="protein sequence ID" value="RAQ94759.1"/>
    <property type="molecule type" value="Genomic_DNA"/>
</dbReference>
<gene>
    <name evidence="4" type="ORF">A4R35_04370</name>
</gene>
<proteinExistence type="predicted"/>
<dbReference type="AlphaFoldDB" id="A0A328VD27"/>
<dbReference type="GO" id="GO:0016757">
    <property type="term" value="F:glycosyltransferase activity"/>
    <property type="evidence" value="ECO:0007669"/>
    <property type="project" value="UniProtKB-KW"/>
</dbReference>
<dbReference type="Gene3D" id="3.40.50.2020">
    <property type="match status" value="1"/>
</dbReference>
<evidence type="ECO:0000259" key="3">
    <source>
        <dbReference type="Pfam" id="PF00156"/>
    </source>
</evidence>
<name>A0A328VD27_9CHLR</name>